<evidence type="ECO:0000256" key="1">
    <source>
        <dbReference type="ARBA" id="ARBA00004613"/>
    </source>
</evidence>
<dbReference type="SMART" id="SM00208">
    <property type="entry name" value="TNFR"/>
    <property type="match status" value="3"/>
</dbReference>
<keyword evidence="7" id="KW-0325">Glycoprotein</keyword>
<feature type="chain" id="PRO_5041714407" description="TNFR-Cys domain-containing protein" evidence="9">
    <location>
        <begin position="24"/>
        <end position="285"/>
    </location>
</feature>
<organism evidence="11 12">
    <name type="scientific">Tachysurus vachellii</name>
    <name type="common">Darkbarbel catfish</name>
    <name type="synonym">Pelteobagrus vachellii</name>
    <dbReference type="NCBI Taxonomy" id="175792"/>
    <lineage>
        <taxon>Eukaryota</taxon>
        <taxon>Metazoa</taxon>
        <taxon>Chordata</taxon>
        <taxon>Craniata</taxon>
        <taxon>Vertebrata</taxon>
        <taxon>Euteleostomi</taxon>
        <taxon>Actinopterygii</taxon>
        <taxon>Neopterygii</taxon>
        <taxon>Teleostei</taxon>
        <taxon>Ostariophysi</taxon>
        <taxon>Siluriformes</taxon>
        <taxon>Bagridae</taxon>
        <taxon>Tachysurus</taxon>
    </lineage>
</organism>
<keyword evidence="2" id="KW-0964">Secreted</keyword>
<evidence type="ECO:0000256" key="8">
    <source>
        <dbReference type="PROSITE-ProRule" id="PRU00206"/>
    </source>
</evidence>
<gene>
    <name evidence="11" type="ORF">Q7C36_014846</name>
</gene>
<evidence type="ECO:0000256" key="4">
    <source>
        <dbReference type="ARBA" id="ARBA00022729"/>
    </source>
</evidence>
<feature type="repeat" description="TNFR-Cys" evidence="8">
    <location>
        <begin position="64"/>
        <end position="104"/>
    </location>
</feature>
<feature type="disulfide bond" evidence="8">
    <location>
        <begin position="86"/>
        <end position="104"/>
    </location>
</feature>
<comment type="subcellular location">
    <subcellularLocation>
        <location evidence="1">Secreted</location>
    </subcellularLocation>
</comment>
<dbReference type="EMBL" id="JAVHJS010000015">
    <property type="protein sequence ID" value="KAK2834145.1"/>
    <property type="molecule type" value="Genomic_DNA"/>
</dbReference>
<keyword evidence="12" id="KW-1185">Reference proteome</keyword>
<evidence type="ECO:0000259" key="10">
    <source>
        <dbReference type="PROSITE" id="PS50050"/>
    </source>
</evidence>
<comment type="caution">
    <text evidence="11">The sequence shown here is derived from an EMBL/GenBank/DDBJ whole genome shotgun (WGS) entry which is preliminary data.</text>
</comment>
<evidence type="ECO:0000313" key="11">
    <source>
        <dbReference type="EMBL" id="KAK2834145.1"/>
    </source>
</evidence>
<feature type="signal peptide" evidence="9">
    <location>
        <begin position="1"/>
        <end position="23"/>
    </location>
</feature>
<feature type="disulfide bond" evidence="8">
    <location>
        <begin position="83"/>
        <end position="96"/>
    </location>
</feature>
<dbReference type="PANTHER" id="PTHR23097:SF181">
    <property type="entry name" value="CASPASE-8-LIKE"/>
    <property type="match status" value="1"/>
</dbReference>
<feature type="domain" description="TNFR-Cys" evidence="10">
    <location>
        <begin position="64"/>
        <end position="104"/>
    </location>
</feature>
<dbReference type="GO" id="GO:0006915">
    <property type="term" value="P:apoptotic process"/>
    <property type="evidence" value="ECO:0007669"/>
    <property type="project" value="UniProtKB-KW"/>
</dbReference>
<dbReference type="PANTHER" id="PTHR23097">
    <property type="entry name" value="TUMOR NECROSIS FACTOR RECEPTOR SUPERFAMILY MEMBER"/>
    <property type="match status" value="1"/>
</dbReference>
<dbReference type="InterPro" id="IPR048522">
    <property type="entry name" value="Death_3_fish"/>
</dbReference>
<evidence type="ECO:0000256" key="9">
    <source>
        <dbReference type="SAM" id="SignalP"/>
    </source>
</evidence>
<dbReference type="Pfam" id="PF00020">
    <property type="entry name" value="TNFR_c6"/>
    <property type="match status" value="2"/>
</dbReference>
<protein>
    <recommendedName>
        <fullName evidence="10">TNFR-Cys domain-containing protein</fullName>
    </recommendedName>
</protein>
<evidence type="ECO:0000256" key="6">
    <source>
        <dbReference type="ARBA" id="ARBA00023157"/>
    </source>
</evidence>
<accession>A0AA88MDI6</accession>
<evidence type="ECO:0000256" key="3">
    <source>
        <dbReference type="ARBA" id="ARBA00022703"/>
    </source>
</evidence>
<keyword evidence="6 8" id="KW-1015">Disulfide bond</keyword>
<dbReference type="InterPro" id="IPR052459">
    <property type="entry name" value="TNFRSF_decoy_receptor"/>
</dbReference>
<keyword evidence="4 9" id="KW-0732">Signal</keyword>
<reference evidence="11" key="1">
    <citation type="submission" date="2023-08" db="EMBL/GenBank/DDBJ databases">
        <title>Pelteobagrus vachellii genome.</title>
        <authorList>
            <person name="Liu H."/>
        </authorList>
    </citation>
    <scope>NUCLEOTIDE SEQUENCE</scope>
    <source>
        <strain evidence="11">PRFRI_2022a</strain>
        <tissue evidence="11">Muscle</tissue>
    </source>
</reference>
<dbReference type="PROSITE" id="PS50050">
    <property type="entry name" value="TNFR_NGFR_2"/>
    <property type="match status" value="1"/>
</dbReference>
<dbReference type="Gene3D" id="2.10.50.10">
    <property type="entry name" value="Tumor Necrosis Factor Receptor, subunit A, domain 2"/>
    <property type="match status" value="3"/>
</dbReference>
<dbReference type="Proteomes" id="UP001187315">
    <property type="component" value="Unassembled WGS sequence"/>
</dbReference>
<name>A0AA88MDI6_TACVA</name>
<dbReference type="Pfam" id="PF21733">
    <property type="entry name" value="Death_3"/>
    <property type="match status" value="1"/>
</dbReference>
<sequence length="285" mass="32743">METVEIILAMLVLYSSTVSFVLSQNETTYLREISPGKTVLCKRCPPGYRLQEHCTVKKQTVCKPCTVGYYTEVWNYIYECLPCSWCRSNQVEVQKCTSTTNRMCGCKESFYLDTSDICRPHTVCPKGYCVKQKGTPLKDTVCELCWNRRTTDGQSSCGPHTVCNSDEILLHHVCVSCSTIANEGWVKFIIQPFIETFKNHSTRKLQRFIGNLTNSLDECSSNQDSCFQKLEQWFSKATEEEVINLPKLLQQFNIKSLNLTIKIDKRLKTILDEVNLCRNKLPDHK</sequence>
<dbReference type="InterPro" id="IPR001368">
    <property type="entry name" value="TNFR/NGFR_Cys_rich_reg"/>
</dbReference>
<dbReference type="GO" id="GO:0005576">
    <property type="term" value="C:extracellular region"/>
    <property type="evidence" value="ECO:0007669"/>
    <property type="project" value="UniProtKB-SubCell"/>
</dbReference>
<evidence type="ECO:0000256" key="2">
    <source>
        <dbReference type="ARBA" id="ARBA00022525"/>
    </source>
</evidence>
<keyword evidence="5" id="KW-0677">Repeat</keyword>
<evidence type="ECO:0000256" key="7">
    <source>
        <dbReference type="ARBA" id="ARBA00023180"/>
    </source>
</evidence>
<proteinExistence type="predicted"/>
<dbReference type="SUPFAM" id="SSF57586">
    <property type="entry name" value="TNF receptor-like"/>
    <property type="match status" value="2"/>
</dbReference>
<dbReference type="AlphaFoldDB" id="A0AA88MDI6"/>
<keyword evidence="3" id="KW-0053">Apoptosis</keyword>
<feature type="disulfide bond" evidence="8">
    <location>
        <begin position="65"/>
        <end position="80"/>
    </location>
</feature>
<evidence type="ECO:0000313" key="12">
    <source>
        <dbReference type="Proteomes" id="UP001187315"/>
    </source>
</evidence>
<evidence type="ECO:0000256" key="5">
    <source>
        <dbReference type="ARBA" id="ARBA00022737"/>
    </source>
</evidence>